<evidence type="ECO:0000256" key="15">
    <source>
        <dbReference type="SAM" id="MobiDB-lite"/>
    </source>
</evidence>
<keyword evidence="3" id="KW-0479">Metal-binding</keyword>
<comment type="function">
    <text evidence="12">Transcription factor required for gene expression specific to photoreceptor cells.</text>
</comment>
<keyword evidence="8" id="KW-0238">DNA-binding</keyword>
<keyword evidence="2" id="KW-0716">Sensory transduction</keyword>
<dbReference type="EMBL" id="JARAKH010000004">
    <property type="protein sequence ID" value="KAK8404371.1"/>
    <property type="molecule type" value="Genomic_DNA"/>
</dbReference>
<reference evidence="17 18" key="1">
    <citation type="submission" date="2023-03" db="EMBL/GenBank/DDBJ databases">
        <title>High-quality genome of Scylla paramamosain provides insights in environmental adaptation.</title>
        <authorList>
            <person name="Zhang L."/>
        </authorList>
    </citation>
    <scope>NUCLEOTIDE SEQUENCE [LARGE SCALE GENOMIC DNA]</scope>
    <source>
        <strain evidence="17">LZ_2023a</strain>
        <tissue evidence="17">Muscle</tissue>
    </source>
</reference>
<evidence type="ECO:0000256" key="12">
    <source>
        <dbReference type="ARBA" id="ARBA00058744"/>
    </source>
</evidence>
<dbReference type="InterPro" id="IPR036236">
    <property type="entry name" value="Znf_C2H2_sf"/>
</dbReference>
<dbReference type="AlphaFoldDB" id="A0AAW0UWT2"/>
<proteinExistence type="predicted"/>
<evidence type="ECO:0000256" key="1">
    <source>
        <dbReference type="ARBA" id="ARBA00004123"/>
    </source>
</evidence>
<evidence type="ECO:0000256" key="10">
    <source>
        <dbReference type="ARBA" id="ARBA00023242"/>
    </source>
</evidence>
<dbReference type="SUPFAM" id="SSF57667">
    <property type="entry name" value="beta-beta-alpha zinc fingers"/>
    <property type="match status" value="3"/>
</dbReference>
<keyword evidence="7" id="KW-0805">Transcription regulation</keyword>
<feature type="region of interest" description="Disordered" evidence="15">
    <location>
        <begin position="86"/>
        <end position="114"/>
    </location>
</feature>
<dbReference type="PROSITE" id="PS50157">
    <property type="entry name" value="ZINC_FINGER_C2H2_2"/>
    <property type="match status" value="5"/>
</dbReference>
<dbReference type="GO" id="GO:0007601">
    <property type="term" value="P:visual perception"/>
    <property type="evidence" value="ECO:0007669"/>
    <property type="project" value="UniProtKB-KW"/>
</dbReference>
<feature type="domain" description="C2H2-type" evidence="16">
    <location>
        <begin position="535"/>
        <end position="562"/>
    </location>
</feature>
<feature type="compositionally biased region" description="Acidic residues" evidence="15">
    <location>
        <begin position="21"/>
        <end position="33"/>
    </location>
</feature>
<evidence type="ECO:0000256" key="4">
    <source>
        <dbReference type="ARBA" id="ARBA00022737"/>
    </source>
</evidence>
<keyword evidence="4" id="KW-0677">Repeat</keyword>
<keyword evidence="11" id="KW-0844">Vision</keyword>
<feature type="region of interest" description="Disordered" evidence="15">
    <location>
        <begin position="447"/>
        <end position="500"/>
    </location>
</feature>
<feature type="compositionally biased region" description="Gly residues" evidence="15">
    <location>
        <begin position="1"/>
        <end position="13"/>
    </location>
</feature>
<keyword evidence="9" id="KW-0804">Transcription</keyword>
<dbReference type="GO" id="GO:0001228">
    <property type="term" value="F:DNA-binding transcription activator activity, RNA polymerase II-specific"/>
    <property type="evidence" value="ECO:0007669"/>
    <property type="project" value="TreeGrafter"/>
</dbReference>
<dbReference type="FunFam" id="3.30.160.60:FF:002343">
    <property type="entry name" value="Zinc finger protein 33A"/>
    <property type="match status" value="1"/>
</dbReference>
<evidence type="ECO:0000256" key="8">
    <source>
        <dbReference type="ARBA" id="ARBA00023125"/>
    </source>
</evidence>
<evidence type="ECO:0000256" key="9">
    <source>
        <dbReference type="ARBA" id="ARBA00023163"/>
    </source>
</evidence>
<evidence type="ECO:0000256" key="14">
    <source>
        <dbReference type="PROSITE-ProRule" id="PRU00042"/>
    </source>
</evidence>
<protein>
    <recommendedName>
        <fullName evidence="13">Protein glass</fullName>
    </recommendedName>
</protein>
<dbReference type="SMART" id="SM00355">
    <property type="entry name" value="ZnF_C2H2"/>
    <property type="match status" value="5"/>
</dbReference>
<feature type="compositionally biased region" description="Pro residues" evidence="15">
    <location>
        <begin position="448"/>
        <end position="463"/>
    </location>
</feature>
<evidence type="ECO:0000313" key="18">
    <source>
        <dbReference type="Proteomes" id="UP001487740"/>
    </source>
</evidence>
<dbReference type="FunFam" id="3.30.160.60:FF:001159">
    <property type="entry name" value="Protein glass"/>
    <property type="match status" value="1"/>
</dbReference>
<organism evidence="17 18">
    <name type="scientific">Scylla paramamosain</name>
    <name type="common">Mud crab</name>
    <dbReference type="NCBI Taxonomy" id="85552"/>
    <lineage>
        <taxon>Eukaryota</taxon>
        <taxon>Metazoa</taxon>
        <taxon>Ecdysozoa</taxon>
        <taxon>Arthropoda</taxon>
        <taxon>Crustacea</taxon>
        <taxon>Multicrustacea</taxon>
        <taxon>Malacostraca</taxon>
        <taxon>Eumalacostraca</taxon>
        <taxon>Eucarida</taxon>
        <taxon>Decapoda</taxon>
        <taxon>Pleocyemata</taxon>
        <taxon>Brachyura</taxon>
        <taxon>Eubrachyura</taxon>
        <taxon>Portunoidea</taxon>
        <taxon>Portunidae</taxon>
        <taxon>Portuninae</taxon>
        <taxon>Scylla</taxon>
    </lineage>
</organism>
<dbReference type="Pfam" id="PF00096">
    <property type="entry name" value="zf-C2H2"/>
    <property type="match status" value="5"/>
</dbReference>
<dbReference type="PROSITE" id="PS00028">
    <property type="entry name" value="ZINC_FINGER_C2H2_1"/>
    <property type="match status" value="5"/>
</dbReference>
<feature type="domain" description="C2H2-type" evidence="16">
    <location>
        <begin position="563"/>
        <end position="590"/>
    </location>
</feature>
<name>A0AAW0UWT2_SCYPA</name>
<evidence type="ECO:0000256" key="11">
    <source>
        <dbReference type="ARBA" id="ARBA00023305"/>
    </source>
</evidence>
<feature type="region of interest" description="Disordered" evidence="15">
    <location>
        <begin position="1"/>
        <end position="56"/>
    </location>
</feature>
<dbReference type="FunFam" id="3.30.160.60:FF:000096">
    <property type="entry name" value="Zinc finger and BTB domain-containing protein 18 isoform 1"/>
    <property type="match status" value="1"/>
</dbReference>
<dbReference type="GO" id="GO:0005634">
    <property type="term" value="C:nucleus"/>
    <property type="evidence" value="ECO:0007669"/>
    <property type="project" value="UniProtKB-SubCell"/>
</dbReference>
<dbReference type="FunFam" id="3.30.160.60:FF:000875">
    <property type="entry name" value="zinc finger protein 236 isoform X7"/>
    <property type="match status" value="1"/>
</dbReference>
<feature type="domain" description="C2H2-type" evidence="16">
    <location>
        <begin position="591"/>
        <end position="618"/>
    </location>
</feature>
<gene>
    <name evidence="17" type="ORF">O3P69_007583</name>
</gene>
<evidence type="ECO:0000313" key="17">
    <source>
        <dbReference type="EMBL" id="KAK8404371.1"/>
    </source>
</evidence>
<keyword evidence="6" id="KW-0862">Zinc</keyword>
<evidence type="ECO:0000256" key="3">
    <source>
        <dbReference type="ARBA" id="ARBA00022723"/>
    </source>
</evidence>
<dbReference type="InterPro" id="IPR013087">
    <property type="entry name" value="Znf_C2H2_type"/>
</dbReference>
<dbReference type="Gene3D" id="3.30.160.60">
    <property type="entry name" value="Classic Zinc Finger"/>
    <property type="match status" value="5"/>
</dbReference>
<keyword evidence="18" id="KW-1185">Reference proteome</keyword>
<evidence type="ECO:0000256" key="5">
    <source>
        <dbReference type="ARBA" id="ARBA00022771"/>
    </source>
</evidence>
<sequence>MKGAAGCKGIGDLGGDKEAEERDSDDDDDEKEEEKEVKKQKEADSAGLPADTMDGCYIPNNPAYTDCWRPLSPTCGQAPILTPLKPLAAQSPPLHPPPAYPPPRSPLPPTTTATTDELLPARMPPDPNSEVLYPDSLQTHSSLVPTSFPPLFDLEPLPNFVTLSPHAPYNREASGMLGKEKGDHMADVLLSLKHAVVHPHQHPYPPLHAPRGTSLFTRRHGWGLLPSPHLRAFLSRGRHLVFRGSLGGGLGSLTSSLGSLGGPLPSMGAPGNSSPINNLSGSLGGPLLPPPPPMSPYAYQQPQTLPSMMGGMGGGGCYSSAGYQETPTAYSSPAPPPHVFPAMSVNVSMNMTMGVSNVNMGYSPDQSLQHQWSTSCAGPQGSSLSPVGGVSYPQHSAPPGLVSPLPMSYSGACNQSYSVGTYAWSGDLRTDHPSMPGLERDLYLRSPPLRPRPASPCVPPYHHTPPTSQCESPEGAAAQGTATRHREAENGGQLSPTLNALRRRPSVGGMMSMSGLSCNTLDISKPLLSDGLKPNLCRICGKTYARPSTLKTHLRTHSGEKPYRCNDCNKSFSQAANLTAHVRTHSGEKPFRCPICDRKFSQSSSVTTHMRTHSGERPYRCRMCKKAFSDSSTLTKHLRIHSGEKPYQCKLCLLRFSQSGNLNRHMRVHSQTS</sequence>
<feature type="domain" description="C2H2-type" evidence="16">
    <location>
        <begin position="647"/>
        <end position="673"/>
    </location>
</feature>
<dbReference type="PANTHER" id="PTHR24393:SF34">
    <property type="entry name" value="PR_SET DOMAIN 13"/>
    <property type="match status" value="1"/>
</dbReference>
<keyword evidence="10" id="KW-0539">Nucleus</keyword>
<feature type="compositionally biased region" description="Pro residues" evidence="15">
    <location>
        <begin position="93"/>
        <end position="109"/>
    </location>
</feature>
<evidence type="ECO:0000256" key="7">
    <source>
        <dbReference type="ARBA" id="ARBA00023015"/>
    </source>
</evidence>
<dbReference type="FunFam" id="3.30.160.60:FF:000310">
    <property type="entry name" value="GLIS family zinc finger 2"/>
    <property type="match status" value="1"/>
</dbReference>
<feature type="domain" description="C2H2-type" evidence="16">
    <location>
        <begin position="619"/>
        <end position="646"/>
    </location>
</feature>
<comment type="caution">
    <text evidence="17">The sequence shown here is derived from an EMBL/GenBank/DDBJ whole genome shotgun (WGS) entry which is preliminary data.</text>
</comment>
<dbReference type="Proteomes" id="UP001487740">
    <property type="component" value="Unassembled WGS sequence"/>
</dbReference>
<comment type="subcellular location">
    <subcellularLocation>
        <location evidence="1">Nucleus</location>
    </subcellularLocation>
</comment>
<dbReference type="GO" id="GO:0000978">
    <property type="term" value="F:RNA polymerase II cis-regulatory region sequence-specific DNA binding"/>
    <property type="evidence" value="ECO:0007669"/>
    <property type="project" value="TreeGrafter"/>
</dbReference>
<feature type="compositionally biased region" description="Basic and acidic residues" evidence="15">
    <location>
        <begin position="34"/>
        <end position="44"/>
    </location>
</feature>
<keyword evidence="5 14" id="KW-0863">Zinc-finger</keyword>
<dbReference type="GO" id="GO:0008270">
    <property type="term" value="F:zinc ion binding"/>
    <property type="evidence" value="ECO:0007669"/>
    <property type="project" value="UniProtKB-KW"/>
</dbReference>
<dbReference type="PANTHER" id="PTHR24393">
    <property type="entry name" value="ZINC FINGER PROTEIN"/>
    <property type="match status" value="1"/>
</dbReference>
<accession>A0AAW0UWT2</accession>
<evidence type="ECO:0000256" key="2">
    <source>
        <dbReference type="ARBA" id="ARBA00022606"/>
    </source>
</evidence>
<evidence type="ECO:0000256" key="13">
    <source>
        <dbReference type="ARBA" id="ARBA00067600"/>
    </source>
</evidence>
<evidence type="ECO:0000259" key="16">
    <source>
        <dbReference type="PROSITE" id="PS50157"/>
    </source>
</evidence>
<evidence type="ECO:0000256" key="6">
    <source>
        <dbReference type="ARBA" id="ARBA00022833"/>
    </source>
</evidence>